<dbReference type="InterPro" id="IPR012902">
    <property type="entry name" value="N_methyl_site"/>
</dbReference>
<dbReference type="SUPFAM" id="SSF54523">
    <property type="entry name" value="Pili subunits"/>
    <property type="match status" value="1"/>
</dbReference>
<dbReference type="Pfam" id="PF07963">
    <property type="entry name" value="N_methyl"/>
    <property type="match status" value="1"/>
</dbReference>
<comment type="similarity">
    <text evidence="1">Belongs to the N-Me-Phe pilin family.</text>
</comment>
<evidence type="ECO:0000313" key="4">
    <source>
        <dbReference type="EMBL" id="KNC67073.1"/>
    </source>
</evidence>
<evidence type="ECO:0000256" key="2">
    <source>
        <dbReference type="ARBA" id="ARBA00022481"/>
    </source>
</evidence>
<dbReference type="InterPro" id="IPR045584">
    <property type="entry name" value="Pilin-like"/>
</dbReference>
<feature type="transmembrane region" description="Helical" evidence="3">
    <location>
        <begin position="12"/>
        <end position="32"/>
    </location>
</feature>
<dbReference type="EMBL" id="LFZX01000096">
    <property type="protein sequence ID" value="KNC67073.1"/>
    <property type="molecule type" value="Genomic_DNA"/>
</dbReference>
<dbReference type="PROSITE" id="PS00409">
    <property type="entry name" value="PROKAR_NTER_METHYL"/>
    <property type="match status" value="1"/>
</dbReference>
<name>A0A0L0ET63_9GAMM</name>
<evidence type="ECO:0000256" key="1">
    <source>
        <dbReference type="ARBA" id="ARBA00005233"/>
    </source>
</evidence>
<reference evidence="5" key="1">
    <citation type="submission" date="2015-07" db="EMBL/GenBank/DDBJ databases">
        <title>Draft genome sequence of a Pseudoalteromonas rubra strain, OCN096, isolated from Kaneohe Bay, Oahu, Hawaii.</title>
        <authorList>
            <person name="Beurmann S."/>
            <person name="Ushijima B."/>
            <person name="Belcaid M."/>
            <person name="Callahan S.M."/>
            <person name="Aeby G.S."/>
        </authorList>
    </citation>
    <scope>NUCLEOTIDE SEQUENCE [LARGE SCALE GENOMIC DNA]</scope>
    <source>
        <strain evidence="5">OCN096</strain>
    </source>
</reference>
<dbReference type="Proteomes" id="UP000036850">
    <property type="component" value="Unassembled WGS sequence"/>
</dbReference>
<organism evidence="4 5">
    <name type="scientific">Pseudoalteromonas rubra</name>
    <dbReference type="NCBI Taxonomy" id="43658"/>
    <lineage>
        <taxon>Bacteria</taxon>
        <taxon>Pseudomonadati</taxon>
        <taxon>Pseudomonadota</taxon>
        <taxon>Gammaproteobacteria</taxon>
        <taxon>Alteromonadales</taxon>
        <taxon>Pseudoalteromonadaceae</taxon>
        <taxon>Pseudoalteromonas</taxon>
    </lineage>
</organism>
<dbReference type="GO" id="GO:0044096">
    <property type="term" value="C:type IV pilus"/>
    <property type="evidence" value="ECO:0007669"/>
    <property type="project" value="TreeGrafter"/>
</dbReference>
<evidence type="ECO:0008006" key="6">
    <source>
        <dbReference type="Google" id="ProtNLM"/>
    </source>
</evidence>
<keyword evidence="3" id="KW-0812">Transmembrane</keyword>
<dbReference type="PATRIC" id="fig|43658.6.peg.1003"/>
<dbReference type="PANTHER" id="PTHR30093:SF34">
    <property type="entry name" value="PREPILIN PEPTIDASE-DEPENDENT PROTEIN D"/>
    <property type="match status" value="1"/>
</dbReference>
<evidence type="ECO:0000256" key="3">
    <source>
        <dbReference type="SAM" id="Phobius"/>
    </source>
</evidence>
<accession>A0A0L0ET63</accession>
<dbReference type="PANTHER" id="PTHR30093">
    <property type="entry name" value="GENERAL SECRETION PATHWAY PROTEIN G"/>
    <property type="match status" value="1"/>
</dbReference>
<evidence type="ECO:0000313" key="5">
    <source>
        <dbReference type="Proteomes" id="UP000036850"/>
    </source>
</evidence>
<keyword evidence="3" id="KW-0472">Membrane</keyword>
<dbReference type="OrthoDB" id="5918848at2"/>
<keyword evidence="3" id="KW-1133">Transmembrane helix</keyword>
<protein>
    <recommendedName>
        <fullName evidence="6">Prepilin-type cleavage/methylation domain-containing protein</fullName>
    </recommendedName>
</protein>
<comment type="caution">
    <text evidence="4">The sequence shown here is derived from an EMBL/GenBank/DDBJ whole genome shotgun (WGS) entry which is preliminary data.</text>
</comment>
<proteinExistence type="inferred from homology"/>
<gene>
    <name evidence="4" type="ORF">AC626_13150</name>
</gene>
<sequence>MTQRQQGGFTLIELMIVIAIIGILAAVALPAYQDYINRAKASELMAASTMPKACVTEISQVGGAPANCASATTGEATEMVASVVVGTAGAITITGQSDMAGVTVVVTPYNGNAVATAANFTAGFTISEWRCTATVDEATKTAWLPATCTVSTTT</sequence>
<dbReference type="NCBIfam" id="TIGR02532">
    <property type="entry name" value="IV_pilin_GFxxxE"/>
    <property type="match status" value="1"/>
</dbReference>
<dbReference type="GO" id="GO:0043107">
    <property type="term" value="P:type IV pilus-dependent motility"/>
    <property type="evidence" value="ECO:0007669"/>
    <property type="project" value="TreeGrafter"/>
</dbReference>
<keyword evidence="2" id="KW-0488">Methylation</keyword>
<dbReference type="Gene3D" id="3.30.700.10">
    <property type="entry name" value="Glycoprotein, Type 4 Pilin"/>
    <property type="match status" value="1"/>
</dbReference>
<dbReference type="AlphaFoldDB" id="A0A0L0ET63"/>